<proteinExistence type="predicted"/>
<protein>
    <submittedName>
        <fullName evidence="1">Uncharacterized protein</fullName>
    </submittedName>
</protein>
<keyword evidence="2" id="KW-1185">Reference proteome</keyword>
<evidence type="ECO:0000313" key="1">
    <source>
        <dbReference type="EMBL" id="KAJ3531779.1"/>
    </source>
</evidence>
<organism evidence="1 2">
    <name type="scientific">Phlebia brevispora</name>
    <dbReference type="NCBI Taxonomy" id="194682"/>
    <lineage>
        <taxon>Eukaryota</taxon>
        <taxon>Fungi</taxon>
        <taxon>Dikarya</taxon>
        <taxon>Basidiomycota</taxon>
        <taxon>Agaricomycotina</taxon>
        <taxon>Agaricomycetes</taxon>
        <taxon>Polyporales</taxon>
        <taxon>Meruliaceae</taxon>
        <taxon>Phlebia</taxon>
    </lineage>
</organism>
<reference evidence="1" key="1">
    <citation type="submission" date="2022-07" db="EMBL/GenBank/DDBJ databases">
        <title>Genome Sequence of Phlebia brevispora.</title>
        <authorList>
            <person name="Buettner E."/>
        </authorList>
    </citation>
    <scope>NUCLEOTIDE SEQUENCE</scope>
    <source>
        <strain evidence="1">MPL23</strain>
    </source>
</reference>
<dbReference type="EMBL" id="JANHOG010001776">
    <property type="protein sequence ID" value="KAJ3531779.1"/>
    <property type="molecule type" value="Genomic_DNA"/>
</dbReference>
<sequence>MSDERPATSRARGVCRYYRTPRGCFAGRNCKFLHGEGETLTPFDKNKTCRYFANGYCKRGDKCWFRHVLPPADSTAPNPDAVDVREQQNEEEDEDLMCSICYEKPVTFGLLGWRDPADKDEELIYSGNTKKCPTCRAPSRFVTPSSIFYSADHPRKAQIVAQYKATMAQIPCKYFERSLPGHRFCPFGKDCFYQHLNEDGTPFVFKRGMMYYLRRKPQYERRLLSSLLHEHSRPFIEHINAAINSILDGTPTNVNAPGPSVTNDWRDLELSTSLLAGLADDTTFSLIEDVGMGTYAQEMMSIFGPLLPRLESVVGPLVLNRDGIREATTDPPTFMAPVDDPEEGEAYVESDPPTEEDSGDDPLISAEPLEWVVESTGNAEEATATEVQETETPAEEHHEVPEPPFLTDGRGRVVWSNTKNNPGSTSGSLA</sequence>
<name>A0ACC1S4T7_9APHY</name>
<evidence type="ECO:0000313" key="2">
    <source>
        <dbReference type="Proteomes" id="UP001148662"/>
    </source>
</evidence>
<comment type="caution">
    <text evidence="1">The sequence shown here is derived from an EMBL/GenBank/DDBJ whole genome shotgun (WGS) entry which is preliminary data.</text>
</comment>
<gene>
    <name evidence="1" type="ORF">NM688_g7525</name>
</gene>
<accession>A0ACC1S4T7</accession>
<dbReference type="Proteomes" id="UP001148662">
    <property type="component" value="Unassembled WGS sequence"/>
</dbReference>